<accession>A0A9P4S1W9</accession>
<proteinExistence type="predicted"/>
<sequence>MDIQVQDVNTHASKKDPVGRSFAGFNLDNEWTLRNSFVARTEVQETNWLMQENFDISGAFTGNPSSFFPTTEYSPSLVCNPTQECVNPSAFSFDNYLIPLLQIQNFPMTCEGTTIPLQYNMSQAQNFLPYDNSHGMCLSTMSMTPSAYTQQSSQESSQNLNFPAPGNDYGLVKEAPMTTYFSRVPVTSMYQFGHAVQGDSQYQTTHPLEPYGQSHLVNSNFTPGNNTQYQLLMFPQTRVPIDSLSRPRTSLLRRDNAIQPQNSIDHFRRLQQGNVSSLKQQTFGYPGDQALLGNTMFQQKPDKNAYGLIGPQTGNILGQAGDPMTNFDLNSMECSFEGIENKFNSTERCQEFGGYFHAQPQEQTDFSFQGQDQTFDTTQWQDLTINPQKLLQEHNNELSAWNFCSPQGVHPSGLGFSPQSPFVGQVVSPITAYLNNIPYTPPKIPSVGQLLAKSHCTHSVSSPNTQRSFNLAGSQTRSQSIIDYTSLNAAQRAIIRDMTPSKPTADPYTHIEPAAAYTGYLHPDNSTAFTTRLTTVSNIPGGEQSFSHSRRNFSRTVWFLIRDARESGLHVADIKRLLYLGVQIVSEVAIPQYFTKLVDDPYFLYGRPAGATDASSSAKQDVKMWDAAWDMRMGLRAAVDRGRARGMEDKDMKDCLGAIIIVGKNRKK</sequence>
<reference evidence="1" key="1">
    <citation type="journal article" date="2020" name="Stud. Mycol.">
        <title>101 Dothideomycetes genomes: a test case for predicting lifestyles and emergence of pathogens.</title>
        <authorList>
            <person name="Haridas S."/>
            <person name="Albert R."/>
            <person name="Binder M."/>
            <person name="Bloem J."/>
            <person name="Labutti K."/>
            <person name="Salamov A."/>
            <person name="Andreopoulos B."/>
            <person name="Baker S."/>
            <person name="Barry K."/>
            <person name="Bills G."/>
            <person name="Bluhm B."/>
            <person name="Cannon C."/>
            <person name="Castanera R."/>
            <person name="Culley D."/>
            <person name="Daum C."/>
            <person name="Ezra D."/>
            <person name="Gonzalez J."/>
            <person name="Henrissat B."/>
            <person name="Kuo A."/>
            <person name="Liang C."/>
            <person name="Lipzen A."/>
            <person name="Lutzoni F."/>
            <person name="Magnuson J."/>
            <person name="Mondo S."/>
            <person name="Nolan M."/>
            <person name="Ohm R."/>
            <person name="Pangilinan J."/>
            <person name="Park H.-J."/>
            <person name="Ramirez L."/>
            <person name="Alfaro M."/>
            <person name="Sun H."/>
            <person name="Tritt A."/>
            <person name="Yoshinaga Y."/>
            <person name="Zwiers L.-H."/>
            <person name="Turgeon B."/>
            <person name="Goodwin S."/>
            <person name="Spatafora J."/>
            <person name="Crous P."/>
            <person name="Grigoriev I."/>
        </authorList>
    </citation>
    <scope>NUCLEOTIDE SEQUENCE</scope>
    <source>
        <strain evidence="1">CBS 101060</strain>
    </source>
</reference>
<dbReference type="AlphaFoldDB" id="A0A9P4S1W9"/>
<gene>
    <name evidence="1" type="ORF">M501DRAFT_1061549</name>
</gene>
<evidence type="ECO:0000313" key="1">
    <source>
        <dbReference type="EMBL" id="KAF2834619.1"/>
    </source>
</evidence>
<dbReference type="Proteomes" id="UP000799429">
    <property type="component" value="Unassembled WGS sequence"/>
</dbReference>
<dbReference type="EMBL" id="MU006116">
    <property type="protein sequence ID" value="KAF2834619.1"/>
    <property type="molecule type" value="Genomic_DNA"/>
</dbReference>
<evidence type="ECO:0000313" key="2">
    <source>
        <dbReference type="Proteomes" id="UP000799429"/>
    </source>
</evidence>
<organism evidence="1 2">
    <name type="scientific">Patellaria atrata CBS 101060</name>
    <dbReference type="NCBI Taxonomy" id="1346257"/>
    <lineage>
        <taxon>Eukaryota</taxon>
        <taxon>Fungi</taxon>
        <taxon>Dikarya</taxon>
        <taxon>Ascomycota</taxon>
        <taxon>Pezizomycotina</taxon>
        <taxon>Dothideomycetes</taxon>
        <taxon>Dothideomycetes incertae sedis</taxon>
        <taxon>Patellariales</taxon>
        <taxon>Patellariaceae</taxon>
        <taxon>Patellaria</taxon>
    </lineage>
</organism>
<name>A0A9P4S1W9_9PEZI</name>
<protein>
    <submittedName>
        <fullName evidence="1">Uncharacterized protein</fullName>
    </submittedName>
</protein>
<comment type="caution">
    <text evidence="1">The sequence shown here is derived from an EMBL/GenBank/DDBJ whole genome shotgun (WGS) entry which is preliminary data.</text>
</comment>
<keyword evidence="2" id="KW-1185">Reference proteome</keyword>